<organism evidence="3 4">
    <name type="scientific">Cylindrotheca closterium</name>
    <dbReference type="NCBI Taxonomy" id="2856"/>
    <lineage>
        <taxon>Eukaryota</taxon>
        <taxon>Sar</taxon>
        <taxon>Stramenopiles</taxon>
        <taxon>Ochrophyta</taxon>
        <taxon>Bacillariophyta</taxon>
        <taxon>Bacillariophyceae</taxon>
        <taxon>Bacillariophycidae</taxon>
        <taxon>Bacillariales</taxon>
        <taxon>Bacillariaceae</taxon>
        <taxon>Cylindrotheca</taxon>
    </lineage>
</organism>
<reference evidence="3" key="1">
    <citation type="submission" date="2023-08" db="EMBL/GenBank/DDBJ databases">
        <authorList>
            <person name="Audoor S."/>
            <person name="Bilcke G."/>
        </authorList>
    </citation>
    <scope>NUCLEOTIDE SEQUENCE</scope>
</reference>
<protein>
    <submittedName>
        <fullName evidence="3">Uncharacterized protein</fullName>
    </submittedName>
</protein>
<evidence type="ECO:0000313" key="4">
    <source>
        <dbReference type="Proteomes" id="UP001295423"/>
    </source>
</evidence>
<dbReference type="EMBL" id="CAKOGP040001001">
    <property type="protein sequence ID" value="CAJ1941127.1"/>
    <property type="molecule type" value="Genomic_DNA"/>
</dbReference>
<keyword evidence="1" id="KW-0175">Coiled coil</keyword>
<name>A0AAD2CNY0_9STRA</name>
<accession>A0AAD2CNY0</accession>
<dbReference type="AlphaFoldDB" id="A0AAD2CNY0"/>
<feature type="region of interest" description="Disordered" evidence="2">
    <location>
        <begin position="1"/>
        <end position="37"/>
    </location>
</feature>
<keyword evidence="4" id="KW-1185">Reference proteome</keyword>
<sequence length="214" mass="24854">MQLSLTTKFRPDLRKKPRRSSLSSSSRSLHSISAEDSKDVYEPKRRVSFCEIDVVELPMILGDHPACRNGLPVQPDWDASDRYSISVDSFEETRSPHRRSGGPIRISSFDRLNLIRNVPLRDDASPQIIGKDEAIPNTDKIITPPPITAVSEENTKSKVGKQNDELRRLEHRLDVANTRYDMLLSRMDDLELIRLKERIERRRRQRQRRRLSMI</sequence>
<comment type="caution">
    <text evidence="3">The sequence shown here is derived from an EMBL/GenBank/DDBJ whole genome shotgun (WGS) entry which is preliminary data.</text>
</comment>
<feature type="coiled-coil region" evidence="1">
    <location>
        <begin position="152"/>
        <end position="186"/>
    </location>
</feature>
<evidence type="ECO:0000313" key="3">
    <source>
        <dbReference type="EMBL" id="CAJ1941127.1"/>
    </source>
</evidence>
<evidence type="ECO:0000256" key="2">
    <source>
        <dbReference type="SAM" id="MobiDB-lite"/>
    </source>
</evidence>
<proteinExistence type="predicted"/>
<feature type="compositionally biased region" description="Low complexity" evidence="2">
    <location>
        <begin position="20"/>
        <end position="32"/>
    </location>
</feature>
<dbReference type="Proteomes" id="UP001295423">
    <property type="component" value="Unassembled WGS sequence"/>
</dbReference>
<gene>
    <name evidence="3" type="ORF">CYCCA115_LOCUS7366</name>
</gene>
<evidence type="ECO:0000256" key="1">
    <source>
        <dbReference type="SAM" id="Coils"/>
    </source>
</evidence>